<dbReference type="RefSeq" id="XP_001026852.3">
    <property type="nucleotide sequence ID" value="XM_001026852.3"/>
</dbReference>
<keyword evidence="4" id="KW-1185">Reference proteome</keyword>
<evidence type="ECO:0000313" key="4">
    <source>
        <dbReference type="Proteomes" id="UP000009168"/>
    </source>
</evidence>
<sequence length="424" mass="49428">MRQQQQPLQQNDWLALNQPQILQPLQNSYNYSNFNQFSSIENELLKQKLVQYEKELSLYKKREQEMLYYSQSNQYMAHAPVISQLQHQFPQIASLGQQQQQSQQFNQGPLVQMQNYQLQQQQQLQLQQYLQQYQNNIQLQQQNAQQNYINKLAQQQNMLDQQPNFQKNSNQMYSPQNQALQNNVSFSNNLQNLTSNSQHASSFNFLGNESQSSNKSTVHADDNSQQITLNFISQVNENTLSPKTNTSDARKIMKIKITKSFSGVSEEERVDTRQKSSKEINSLQKNNSLSSSDEDVEAGNELKSNNSSANSPNQLNKRTRCLYEPLFRIISPILPEKKSYKKNIIKYLISYQQGKQQQNDKSDRFTALLEENNSKRLANYITELLQSCKMAQSKKNDIFAHEYIADRICKSFQRKQLKSKLQSN</sequence>
<reference evidence="4" key="1">
    <citation type="journal article" date="2006" name="PLoS Biol.">
        <title>Macronuclear genome sequence of the ciliate Tetrahymena thermophila, a model eukaryote.</title>
        <authorList>
            <person name="Eisen J.A."/>
            <person name="Coyne R.S."/>
            <person name="Wu M."/>
            <person name="Wu D."/>
            <person name="Thiagarajan M."/>
            <person name="Wortman J.R."/>
            <person name="Badger J.H."/>
            <person name="Ren Q."/>
            <person name="Amedeo P."/>
            <person name="Jones K.M."/>
            <person name="Tallon L.J."/>
            <person name="Delcher A.L."/>
            <person name="Salzberg S.L."/>
            <person name="Silva J.C."/>
            <person name="Haas B.J."/>
            <person name="Majoros W.H."/>
            <person name="Farzad M."/>
            <person name="Carlton J.M."/>
            <person name="Smith R.K. Jr."/>
            <person name="Garg J."/>
            <person name="Pearlman R.E."/>
            <person name="Karrer K.M."/>
            <person name="Sun L."/>
            <person name="Manning G."/>
            <person name="Elde N.C."/>
            <person name="Turkewitz A.P."/>
            <person name="Asai D.J."/>
            <person name="Wilkes D.E."/>
            <person name="Wang Y."/>
            <person name="Cai H."/>
            <person name="Collins K."/>
            <person name="Stewart B.A."/>
            <person name="Lee S.R."/>
            <person name="Wilamowska K."/>
            <person name="Weinberg Z."/>
            <person name="Ruzzo W.L."/>
            <person name="Wloga D."/>
            <person name="Gaertig J."/>
            <person name="Frankel J."/>
            <person name="Tsao C.-C."/>
            <person name="Gorovsky M.A."/>
            <person name="Keeling P.J."/>
            <person name="Waller R.F."/>
            <person name="Patron N.J."/>
            <person name="Cherry J.M."/>
            <person name="Stover N.A."/>
            <person name="Krieger C.J."/>
            <person name="del Toro C."/>
            <person name="Ryder H.F."/>
            <person name="Williamson S.C."/>
            <person name="Barbeau R.A."/>
            <person name="Hamilton E.P."/>
            <person name="Orias E."/>
        </authorList>
    </citation>
    <scope>NUCLEOTIDE SEQUENCE [LARGE SCALE GENOMIC DNA]</scope>
    <source>
        <strain evidence="4">SB210</strain>
    </source>
</reference>
<dbReference type="EMBL" id="GG662270">
    <property type="protein sequence ID" value="EAS06607.3"/>
    <property type="molecule type" value="Genomic_DNA"/>
</dbReference>
<dbReference type="AlphaFoldDB" id="Q24FN7"/>
<feature type="compositionally biased region" description="Basic and acidic residues" evidence="2">
    <location>
        <begin position="266"/>
        <end position="278"/>
    </location>
</feature>
<dbReference type="HOGENOM" id="CLU_584619_0_0_1"/>
<keyword evidence="1" id="KW-0175">Coiled coil</keyword>
<organism evidence="3 4">
    <name type="scientific">Tetrahymena thermophila (strain SB210)</name>
    <dbReference type="NCBI Taxonomy" id="312017"/>
    <lineage>
        <taxon>Eukaryota</taxon>
        <taxon>Sar</taxon>
        <taxon>Alveolata</taxon>
        <taxon>Ciliophora</taxon>
        <taxon>Intramacronucleata</taxon>
        <taxon>Oligohymenophorea</taxon>
        <taxon>Hymenostomatida</taxon>
        <taxon>Tetrahymenina</taxon>
        <taxon>Tetrahymenidae</taxon>
        <taxon>Tetrahymena</taxon>
    </lineage>
</organism>
<feature type="compositionally biased region" description="Polar residues" evidence="2">
    <location>
        <begin position="302"/>
        <end position="315"/>
    </location>
</feature>
<feature type="region of interest" description="Disordered" evidence="2">
    <location>
        <begin position="201"/>
        <end position="221"/>
    </location>
</feature>
<dbReference type="KEGG" id="tet:TTHERM_01073510"/>
<protein>
    <submittedName>
        <fullName evidence="3">Uncharacterized protein</fullName>
    </submittedName>
</protein>
<feature type="compositionally biased region" description="Low complexity" evidence="2">
    <location>
        <begin position="281"/>
        <end position="291"/>
    </location>
</feature>
<proteinExistence type="predicted"/>
<gene>
    <name evidence="3" type="ORF">TTHERM_01073510</name>
</gene>
<dbReference type="Proteomes" id="UP000009168">
    <property type="component" value="Unassembled WGS sequence"/>
</dbReference>
<name>Q24FN7_TETTS</name>
<accession>Q24FN7</accession>
<feature type="region of interest" description="Disordered" evidence="2">
    <location>
        <begin position="263"/>
        <end position="315"/>
    </location>
</feature>
<evidence type="ECO:0000313" key="3">
    <source>
        <dbReference type="EMBL" id="EAS06607.3"/>
    </source>
</evidence>
<dbReference type="GeneID" id="7837422"/>
<evidence type="ECO:0000256" key="1">
    <source>
        <dbReference type="SAM" id="Coils"/>
    </source>
</evidence>
<evidence type="ECO:0000256" key="2">
    <source>
        <dbReference type="SAM" id="MobiDB-lite"/>
    </source>
</evidence>
<feature type="coiled-coil region" evidence="1">
    <location>
        <begin position="35"/>
        <end position="62"/>
    </location>
</feature>
<dbReference type="InParanoid" id="Q24FN7"/>